<proteinExistence type="inferred from homology"/>
<comment type="similarity">
    <text evidence="1">Belongs to the ROK (NagC/XylR) family.</text>
</comment>
<evidence type="ECO:0000256" key="1">
    <source>
        <dbReference type="ARBA" id="ARBA00006479"/>
    </source>
</evidence>
<keyword evidence="3" id="KW-1185">Reference proteome</keyword>
<protein>
    <submittedName>
        <fullName evidence="2">Putative transcriptional regulator</fullName>
    </submittedName>
</protein>
<gene>
    <name evidence="2" type="ORF">NRIC_34820</name>
</gene>
<dbReference type="PANTHER" id="PTHR18964">
    <property type="entry name" value="ROK (REPRESSOR, ORF, KINASE) FAMILY"/>
    <property type="match status" value="1"/>
</dbReference>
<comment type="caution">
    <text evidence="2">The sequence shown here is derived from an EMBL/GenBank/DDBJ whole genome shotgun (WGS) entry which is preliminary data.</text>
</comment>
<evidence type="ECO:0000313" key="3">
    <source>
        <dbReference type="Proteomes" id="UP000290567"/>
    </source>
</evidence>
<dbReference type="Pfam" id="PF00480">
    <property type="entry name" value="ROK"/>
    <property type="match status" value="1"/>
</dbReference>
<reference evidence="3" key="1">
    <citation type="submission" date="2019-02" db="EMBL/GenBank/DDBJ databases">
        <title>Draft genome sequence of Enterococcus sp. Gos25-1.</title>
        <authorList>
            <person name="Tanaka N."/>
            <person name="Shiwa Y."/>
            <person name="Fujita N."/>
        </authorList>
    </citation>
    <scope>NUCLEOTIDE SEQUENCE [LARGE SCALE GENOMIC DNA]</scope>
    <source>
        <strain evidence="3">Gos25-1</strain>
    </source>
</reference>
<evidence type="ECO:0000313" key="2">
    <source>
        <dbReference type="EMBL" id="GCF95591.1"/>
    </source>
</evidence>
<sequence>MTGMNDMRKLLVIDIGGTSVKYGIWKKDTLEKTASAATPKSWIEMKELILQLSKQIDEEIEGVAISCPGAVDTKSGTIYGASAIDYIHRFPIREELSKWVGLPVSIQNDANCAALAEVWCGNAKEATSSAFLIIGSGIGGAIVIDNELKSGAHLFGGEFGFMIIDSKTNQTLSEAGSPVTMSSHFSEEKKDGRSYSGLDVFALAEKGDELAKESVDRLLQAIAIGAFNLSVTFDPEVLLIGGAISQNTHVITEITARLKQLTKDKGADGLSPCVKPCQYLDKANMIGAVYQFNLEH</sequence>
<dbReference type="Proteomes" id="UP000290567">
    <property type="component" value="Unassembled WGS sequence"/>
</dbReference>
<dbReference type="InterPro" id="IPR043129">
    <property type="entry name" value="ATPase_NBD"/>
</dbReference>
<dbReference type="AlphaFoldDB" id="A0A4P5PGN5"/>
<dbReference type="PANTHER" id="PTHR18964:SF170">
    <property type="entry name" value="SUGAR KINASE"/>
    <property type="match status" value="1"/>
</dbReference>
<dbReference type="Gene3D" id="3.30.420.40">
    <property type="match status" value="2"/>
</dbReference>
<dbReference type="SUPFAM" id="SSF53067">
    <property type="entry name" value="Actin-like ATPase domain"/>
    <property type="match status" value="1"/>
</dbReference>
<name>A0A4P5PGN5_9ENTE</name>
<accession>A0A4P5PGN5</accession>
<organism evidence="2 3">
    <name type="scientific">Enterococcus florum</name>
    <dbReference type="NCBI Taxonomy" id="2480627"/>
    <lineage>
        <taxon>Bacteria</taxon>
        <taxon>Bacillati</taxon>
        <taxon>Bacillota</taxon>
        <taxon>Bacilli</taxon>
        <taxon>Lactobacillales</taxon>
        <taxon>Enterococcaceae</taxon>
        <taxon>Enterococcus</taxon>
    </lineage>
</organism>
<dbReference type="CDD" id="cd24152">
    <property type="entry name" value="ASKHA_NBD_ROK-like"/>
    <property type="match status" value="1"/>
</dbReference>
<dbReference type="EMBL" id="BJCC01000034">
    <property type="protein sequence ID" value="GCF95591.1"/>
    <property type="molecule type" value="Genomic_DNA"/>
</dbReference>
<dbReference type="InterPro" id="IPR000600">
    <property type="entry name" value="ROK"/>
</dbReference>